<evidence type="ECO:0000313" key="1">
    <source>
        <dbReference type="EMBL" id="VDM68638.1"/>
    </source>
</evidence>
<proteinExistence type="predicted"/>
<reference evidence="1 2" key="1">
    <citation type="submission" date="2018-11" db="EMBL/GenBank/DDBJ databases">
        <authorList>
            <consortium name="Pathogen Informatics"/>
        </authorList>
    </citation>
    <scope>NUCLEOTIDE SEQUENCE [LARGE SCALE GENOMIC DNA]</scope>
</reference>
<name>A0A3P7KL39_STRVU</name>
<dbReference type="EMBL" id="UYYB01009507">
    <property type="protein sequence ID" value="VDM68638.1"/>
    <property type="molecule type" value="Genomic_DNA"/>
</dbReference>
<dbReference type="Proteomes" id="UP000270094">
    <property type="component" value="Unassembled WGS sequence"/>
</dbReference>
<feature type="non-terminal residue" evidence="1">
    <location>
        <position position="1"/>
    </location>
</feature>
<organism evidence="1 2">
    <name type="scientific">Strongylus vulgaris</name>
    <name type="common">Blood worm</name>
    <dbReference type="NCBI Taxonomy" id="40348"/>
    <lineage>
        <taxon>Eukaryota</taxon>
        <taxon>Metazoa</taxon>
        <taxon>Ecdysozoa</taxon>
        <taxon>Nematoda</taxon>
        <taxon>Chromadorea</taxon>
        <taxon>Rhabditida</taxon>
        <taxon>Rhabditina</taxon>
        <taxon>Rhabditomorpha</taxon>
        <taxon>Strongyloidea</taxon>
        <taxon>Strongylidae</taxon>
        <taxon>Strongylus</taxon>
    </lineage>
</organism>
<accession>A0A3P7KL39</accession>
<evidence type="ECO:0000313" key="2">
    <source>
        <dbReference type="Proteomes" id="UP000270094"/>
    </source>
</evidence>
<dbReference type="AlphaFoldDB" id="A0A3P7KL39"/>
<gene>
    <name evidence="1" type="ORF">SVUK_LOCUS3636</name>
</gene>
<protein>
    <submittedName>
        <fullName evidence="1">Uncharacterized protein</fullName>
    </submittedName>
</protein>
<keyword evidence="2" id="KW-1185">Reference proteome</keyword>
<sequence length="292" mass="31064">EFIDQCSETFCDVGTLTGGLQRTVLTVLTCNANAQWIDGQSTSYTVAQCEIPCNLCSTLTRTGMTCPTGFTCTTVSTRNTGQCPESFCEVGDMTAGTGRTAVTSLSCNGNQQWVDSQSNAYTVAQCEIPCTNCDTLTNTGMTCPMGFLCEAPVRSEGQCSETRCNEGTLTGNLARVPLTVLTCDVNAQWIDGQSTTYTVAQCEISCVGCTPLTNQGMTCPIGFRCTQVLTRNTGQCPESYCDTGAMTAGAGRTSVTSLSCNGDQQWVDSQSTAYSVAQCETWKKENIAGFLK</sequence>
<dbReference type="OrthoDB" id="5814528at2759"/>